<dbReference type="GO" id="GO:0005506">
    <property type="term" value="F:iron ion binding"/>
    <property type="evidence" value="ECO:0007669"/>
    <property type="project" value="InterPro"/>
</dbReference>
<evidence type="ECO:0000259" key="1">
    <source>
        <dbReference type="Pfam" id="PF01592"/>
    </source>
</evidence>
<dbReference type="SUPFAM" id="SSF82649">
    <property type="entry name" value="SufE/NifU"/>
    <property type="match status" value="1"/>
</dbReference>
<accession>A0A2M6XBQ5</accession>
<organism evidence="2 3">
    <name type="scientific">Candidatus Shapirobacteria bacterium CG09_land_8_20_14_0_10_49_15</name>
    <dbReference type="NCBI Taxonomy" id="1974482"/>
    <lineage>
        <taxon>Bacteria</taxon>
        <taxon>Candidatus Shapironibacteriota</taxon>
    </lineage>
</organism>
<dbReference type="CDD" id="cd06664">
    <property type="entry name" value="IscU_like"/>
    <property type="match status" value="1"/>
</dbReference>
<comment type="caution">
    <text evidence="2">The sequence shown here is derived from an EMBL/GenBank/DDBJ whole genome shotgun (WGS) entry which is preliminary data.</text>
</comment>
<dbReference type="GO" id="GO:0051536">
    <property type="term" value="F:iron-sulfur cluster binding"/>
    <property type="evidence" value="ECO:0007669"/>
    <property type="project" value="InterPro"/>
</dbReference>
<evidence type="ECO:0000313" key="3">
    <source>
        <dbReference type="Proteomes" id="UP000231214"/>
    </source>
</evidence>
<evidence type="ECO:0000313" key="2">
    <source>
        <dbReference type="EMBL" id="PIU02451.1"/>
    </source>
</evidence>
<dbReference type="InterPro" id="IPR002871">
    <property type="entry name" value="NIF_FeS_clus_asmbl_NifU_N"/>
</dbReference>
<dbReference type="PANTHER" id="PTHR10093">
    <property type="entry name" value="IRON-SULFUR CLUSTER ASSEMBLY ENZYME NIFU HOMOLOG"/>
    <property type="match status" value="1"/>
</dbReference>
<feature type="domain" description="NIF system FeS cluster assembly NifU N-terminal" evidence="1">
    <location>
        <begin position="1"/>
        <end position="124"/>
    </location>
</feature>
<sequence>MYSPKVFEHIKKPHNMGEIKNPDAVGQAGNPVCGDVMKIYLKISKKAGQEYIKDIKFQTLGCGAAIATSSMMTTMVKGQPLDQAAKLSKQAIAEALGGLPKVKMHCSMLATEVLQKAIENYKNKS</sequence>
<dbReference type="Proteomes" id="UP000231214">
    <property type="component" value="Unassembled WGS sequence"/>
</dbReference>
<name>A0A2M6XBQ5_9BACT</name>
<dbReference type="AlphaFoldDB" id="A0A2M6XBQ5"/>
<proteinExistence type="predicted"/>
<protein>
    <submittedName>
        <fullName evidence="2">Iron-sulfur cluster assembly scaffold protein</fullName>
    </submittedName>
</protein>
<dbReference type="GO" id="GO:0016226">
    <property type="term" value="P:iron-sulfur cluster assembly"/>
    <property type="evidence" value="ECO:0007669"/>
    <property type="project" value="InterPro"/>
</dbReference>
<dbReference type="Pfam" id="PF01592">
    <property type="entry name" value="NifU_N"/>
    <property type="match status" value="1"/>
</dbReference>
<dbReference type="EMBL" id="PEZK01000004">
    <property type="protein sequence ID" value="PIU02451.1"/>
    <property type="molecule type" value="Genomic_DNA"/>
</dbReference>
<reference evidence="3" key="1">
    <citation type="submission" date="2017-09" db="EMBL/GenBank/DDBJ databases">
        <title>Depth-based differentiation of microbial function through sediment-hosted aquifers and enrichment of novel symbionts in the deep terrestrial subsurface.</title>
        <authorList>
            <person name="Probst A.J."/>
            <person name="Ladd B."/>
            <person name="Jarett J.K."/>
            <person name="Geller-Mcgrath D.E."/>
            <person name="Sieber C.M.K."/>
            <person name="Emerson J.B."/>
            <person name="Anantharaman K."/>
            <person name="Thomas B.C."/>
            <person name="Malmstrom R."/>
            <person name="Stieglmeier M."/>
            <person name="Klingl A."/>
            <person name="Woyke T."/>
            <person name="Ryan C.M."/>
            <person name="Banfield J.F."/>
        </authorList>
    </citation>
    <scope>NUCLEOTIDE SEQUENCE [LARGE SCALE GENOMIC DNA]</scope>
</reference>
<dbReference type="Gene3D" id="3.90.1010.10">
    <property type="match status" value="1"/>
</dbReference>
<gene>
    <name evidence="2" type="ORF">COT66_00210</name>
</gene>